<keyword evidence="1" id="KW-0472">Membrane</keyword>
<dbReference type="AlphaFoldDB" id="A0AAP1RBG5"/>
<dbReference type="EMBL" id="JACZOI010000236">
    <property type="protein sequence ID" value="MBE0980715.1"/>
    <property type="molecule type" value="Genomic_DNA"/>
</dbReference>
<reference evidence="2" key="1">
    <citation type="submission" date="2020-09" db="EMBL/GenBank/DDBJ databases">
        <title>Emerging polyconal dissemination of OXA-244-producing E. coli in France.</title>
        <authorList>
            <person name="Emeraud C."/>
            <person name="Girlich D."/>
            <person name="Bonnin R.A."/>
            <person name="Jousset A.B."/>
            <person name="Naas T."/>
            <person name="Dortet L."/>
        </authorList>
    </citation>
    <scope>NUCLEOTIDE SEQUENCE</scope>
    <source>
        <strain evidence="2">225E3</strain>
    </source>
</reference>
<feature type="transmembrane region" description="Helical" evidence="1">
    <location>
        <begin position="16"/>
        <end position="35"/>
    </location>
</feature>
<keyword evidence="1" id="KW-0812">Transmembrane</keyword>
<sequence>MEQINSNKKHSNRRKYFSLLAVVLFIAFSGAYAYWSMELEDMISTDDAYVT</sequence>
<accession>A0AAP1RBG5</accession>
<protein>
    <submittedName>
        <fullName evidence="2">Multidrug export protein EmrA</fullName>
    </submittedName>
</protein>
<gene>
    <name evidence="2" type="ORF">IH772_26325</name>
</gene>
<evidence type="ECO:0000313" key="3">
    <source>
        <dbReference type="Proteomes" id="UP000640866"/>
    </source>
</evidence>
<dbReference type="Proteomes" id="UP000640866">
    <property type="component" value="Unassembled WGS sequence"/>
</dbReference>
<organism evidence="2 3">
    <name type="scientific">Escherichia coli</name>
    <dbReference type="NCBI Taxonomy" id="562"/>
    <lineage>
        <taxon>Bacteria</taxon>
        <taxon>Pseudomonadati</taxon>
        <taxon>Pseudomonadota</taxon>
        <taxon>Gammaproteobacteria</taxon>
        <taxon>Enterobacterales</taxon>
        <taxon>Enterobacteriaceae</taxon>
        <taxon>Escherichia</taxon>
    </lineage>
</organism>
<proteinExistence type="predicted"/>
<keyword evidence="1" id="KW-1133">Transmembrane helix</keyword>
<name>A0AAP1RBG5_ECOLX</name>
<comment type="caution">
    <text evidence="2">The sequence shown here is derived from an EMBL/GenBank/DDBJ whole genome shotgun (WGS) entry which is preliminary data.</text>
</comment>
<evidence type="ECO:0000256" key="1">
    <source>
        <dbReference type="SAM" id="Phobius"/>
    </source>
</evidence>
<feature type="non-terminal residue" evidence="2">
    <location>
        <position position="51"/>
    </location>
</feature>
<evidence type="ECO:0000313" key="2">
    <source>
        <dbReference type="EMBL" id="MBE0980715.1"/>
    </source>
</evidence>